<gene>
    <name evidence="1" type="ORF">JHL18_01115</name>
</gene>
<dbReference type="Proteomes" id="UP000596739">
    <property type="component" value="Unassembled WGS sequence"/>
</dbReference>
<dbReference type="EMBL" id="JAENHN010000006">
    <property type="protein sequence ID" value="MBK1809246.1"/>
    <property type="molecule type" value="Genomic_DNA"/>
</dbReference>
<evidence type="ECO:0000313" key="1">
    <source>
        <dbReference type="EMBL" id="MBK1809246.1"/>
    </source>
</evidence>
<evidence type="ECO:0000313" key="2">
    <source>
        <dbReference type="Proteomes" id="UP000596739"/>
    </source>
</evidence>
<comment type="caution">
    <text evidence="1">The sequence shown here is derived from an EMBL/GenBank/DDBJ whole genome shotgun (WGS) entry which is preliminary data.</text>
</comment>
<dbReference type="RefSeq" id="WP_200265796.1">
    <property type="nucleotide sequence ID" value="NZ_JAENHN010000006.1"/>
</dbReference>
<accession>A0ABS1EIQ6</accession>
<sequence>MNKKLNLYYFGDIGDYDKSNPDYICNKPHVSEILYILALNNPFALEKKQISEQLNINEEYLDEIINNLKNIEAITVKGNTFKLNFPVFLEKDIPLLDRYFSSAGKPIGDIVINCLPLIAPLLKELSSYGHFTNERLLYHIICDSIFDGTAFDFFIQKDLFTESKPQPGNRNYMIFAYEDSDIVETHSNLILCSSNNYSGNKYTFNSFGDSNGTRKDMYRFFRKLITAIEPATEFKELNMAYINILEEKNKELVDLCGDLIIAAKDTVISYKNLSPKEKVLIDFLIELEYLSVDEQNSDIYCLTPIFNCNDLQIIDQISNIILDNIADAVTDLIDKFNEAISDFTPIRHGISIKEISIELWHQIFGFTNEYLSKVLLKIHFIEKDKVVI</sequence>
<protein>
    <submittedName>
        <fullName evidence="1">Uncharacterized protein</fullName>
    </submittedName>
</protein>
<proteinExistence type="predicted"/>
<reference evidence="2" key="1">
    <citation type="submission" date="2021-01" db="EMBL/GenBank/DDBJ databases">
        <title>Genome public.</title>
        <authorList>
            <person name="Liu C."/>
            <person name="Sun Q."/>
        </authorList>
    </citation>
    <scope>NUCLEOTIDE SEQUENCE [LARGE SCALE GENOMIC DNA]</scope>
    <source>
        <strain evidence="2">YIM B02505</strain>
    </source>
</reference>
<name>A0ABS1EIQ6_9CLOT</name>
<organism evidence="1 2">
    <name type="scientific">Clostridium yunnanense</name>
    <dbReference type="NCBI Taxonomy" id="2800325"/>
    <lineage>
        <taxon>Bacteria</taxon>
        <taxon>Bacillati</taxon>
        <taxon>Bacillota</taxon>
        <taxon>Clostridia</taxon>
        <taxon>Eubacteriales</taxon>
        <taxon>Clostridiaceae</taxon>
        <taxon>Clostridium</taxon>
    </lineage>
</organism>
<keyword evidence="2" id="KW-1185">Reference proteome</keyword>